<keyword evidence="8" id="KW-1185">Reference proteome</keyword>
<dbReference type="GO" id="GO:0008270">
    <property type="term" value="F:zinc ion binding"/>
    <property type="evidence" value="ECO:0007669"/>
    <property type="project" value="UniProtKB-KW"/>
</dbReference>
<organism evidence="7 8">
    <name type="scientific">Panicum virgatum</name>
    <name type="common">Blackwell switchgrass</name>
    <dbReference type="NCBI Taxonomy" id="38727"/>
    <lineage>
        <taxon>Eukaryota</taxon>
        <taxon>Viridiplantae</taxon>
        <taxon>Streptophyta</taxon>
        <taxon>Embryophyta</taxon>
        <taxon>Tracheophyta</taxon>
        <taxon>Spermatophyta</taxon>
        <taxon>Magnoliopsida</taxon>
        <taxon>Liliopsida</taxon>
        <taxon>Poales</taxon>
        <taxon>Poaceae</taxon>
        <taxon>PACMAD clade</taxon>
        <taxon>Panicoideae</taxon>
        <taxon>Panicodae</taxon>
        <taxon>Paniceae</taxon>
        <taxon>Panicinae</taxon>
        <taxon>Panicum</taxon>
        <taxon>Panicum sect. Hiantes</taxon>
    </lineage>
</organism>
<feature type="region of interest" description="Disordered" evidence="5">
    <location>
        <begin position="51"/>
        <end position="70"/>
    </location>
</feature>
<dbReference type="GO" id="GO:0006357">
    <property type="term" value="P:regulation of transcription by RNA polymerase II"/>
    <property type="evidence" value="ECO:0007669"/>
    <property type="project" value="TreeGrafter"/>
</dbReference>
<evidence type="ECO:0000313" key="8">
    <source>
        <dbReference type="Proteomes" id="UP000823388"/>
    </source>
</evidence>
<sequence length="199" mass="21257">MAEDDVVYPLTSNDDLIAAGLRSEDDDDILEDAAALLGVGVGSDSAPIDLDGGGGEGAMRTRTTVDSTSTDAVDTTSTVVVNGKRKSKVWADFEQICENVNGKKVCTKAICKICKNTLSARSKAGTGHLKMHQESCRQKANRAARVQSRLAFNSDGSVHNWEYKPAVARFELCRLIARLDLPLGIGETQGLGRVHCSCS</sequence>
<protein>
    <recommendedName>
        <fullName evidence="6">BED-type domain-containing protein</fullName>
    </recommendedName>
</protein>
<evidence type="ECO:0000256" key="5">
    <source>
        <dbReference type="SAM" id="MobiDB-lite"/>
    </source>
</evidence>
<dbReference type="GO" id="GO:0005634">
    <property type="term" value="C:nucleus"/>
    <property type="evidence" value="ECO:0007669"/>
    <property type="project" value="TreeGrafter"/>
</dbReference>
<gene>
    <name evidence="7" type="ORF">PVAP13_4NG075638</name>
</gene>
<dbReference type="PANTHER" id="PTHR34396">
    <property type="entry name" value="OS03G0264950 PROTEIN-RELATED"/>
    <property type="match status" value="1"/>
</dbReference>
<evidence type="ECO:0000256" key="1">
    <source>
        <dbReference type="ARBA" id="ARBA00022723"/>
    </source>
</evidence>
<dbReference type="InterPro" id="IPR003656">
    <property type="entry name" value="Znf_BED"/>
</dbReference>
<dbReference type="Proteomes" id="UP000823388">
    <property type="component" value="Chromosome 4N"/>
</dbReference>
<dbReference type="GO" id="GO:1990837">
    <property type="term" value="F:sequence-specific double-stranded DNA binding"/>
    <property type="evidence" value="ECO:0007669"/>
    <property type="project" value="TreeGrafter"/>
</dbReference>
<keyword evidence="3" id="KW-0862">Zinc</keyword>
<keyword evidence="1" id="KW-0479">Metal-binding</keyword>
<dbReference type="SMART" id="SM00614">
    <property type="entry name" value="ZnF_BED"/>
    <property type="match status" value="1"/>
</dbReference>
<evidence type="ECO:0000259" key="6">
    <source>
        <dbReference type="PROSITE" id="PS50808"/>
    </source>
</evidence>
<name>A0A8T0T116_PANVG</name>
<accession>A0A8T0T116</accession>
<reference evidence="7" key="1">
    <citation type="submission" date="2020-05" db="EMBL/GenBank/DDBJ databases">
        <title>WGS assembly of Panicum virgatum.</title>
        <authorList>
            <person name="Lovell J.T."/>
            <person name="Jenkins J."/>
            <person name="Shu S."/>
            <person name="Juenger T.E."/>
            <person name="Schmutz J."/>
        </authorList>
    </citation>
    <scope>NUCLEOTIDE SEQUENCE</scope>
    <source>
        <strain evidence="7">AP13</strain>
    </source>
</reference>
<dbReference type="InterPro" id="IPR053031">
    <property type="entry name" value="Cuticle_assoc_protein"/>
</dbReference>
<keyword evidence="2 4" id="KW-0863">Zinc-finger</keyword>
<evidence type="ECO:0000256" key="4">
    <source>
        <dbReference type="PROSITE-ProRule" id="PRU00027"/>
    </source>
</evidence>
<dbReference type="InterPro" id="IPR036236">
    <property type="entry name" value="Znf_C2H2_sf"/>
</dbReference>
<evidence type="ECO:0000256" key="2">
    <source>
        <dbReference type="ARBA" id="ARBA00022771"/>
    </source>
</evidence>
<dbReference type="SUPFAM" id="SSF57667">
    <property type="entry name" value="beta-beta-alpha zinc fingers"/>
    <property type="match status" value="1"/>
</dbReference>
<dbReference type="PANTHER" id="PTHR34396:SF30">
    <property type="entry name" value="OS10G0378900 PROTEIN"/>
    <property type="match status" value="1"/>
</dbReference>
<comment type="caution">
    <text evidence="7">The sequence shown here is derived from an EMBL/GenBank/DDBJ whole genome shotgun (WGS) entry which is preliminary data.</text>
</comment>
<feature type="domain" description="BED-type" evidence="6">
    <location>
        <begin position="84"/>
        <end position="143"/>
    </location>
</feature>
<dbReference type="AlphaFoldDB" id="A0A8T0T116"/>
<proteinExistence type="predicted"/>
<dbReference type="EMBL" id="CM029044">
    <property type="protein sequence ID" value="KAG2605422.1"/>
    <property type="molecule type" value="Genomic_DNA"/>
</dbReference>
<evidence type="ECO:0000313" key="7">
    <source>
        <dbReference type="EMBL" id="KAG2605422.1"/>
    </source>
</evidence>
<dbReference type="PROSITE" id="PS50808">
    <property type="entry name" value="ZF_BED"/>
    <property type="match status" value="1"/>
</dbReference>
<feature type="compositionally biased region" description="Low complexity" evidence="5">
    <location>
        <begin position="61"/>
        <end position="70"/>
    </location>
</feature>
<evidence type="ECO:0000256" key="3">
    <source>
        <dbReference type="ARBA" id="ARBA00022833"/>
    </source>
</evidence>